<dbReference type="AlphaFoldDB" id="A0A0A9FDX8"/>
<reference evidence="1" key="1">
    <citation type="submission" date="2014-09" db="EMBL/GenBank/DDBJ databases">
        <authorList>
            <person name="Magalhaes I.L.F."/>
            <person name="Oliveira U."/>
            <person name="Santos F.R."/>
            <person name="Vidigal T.H.D.A."/>
            <person name="Brescovit A.D."/>
            <person name="Santos A.J."/>
        </authorList>
    </citation>
    <scope>NUCLEOTIDE SEQUENCE</scope>
    <source>
        <tissue evidence="1">Shoot tissue taken approximately 20 cm above the soil surface</tissue>
    </source>
</reference>
<organism evidence="1">
    <name type="scientific">Arundo donax</name>
    <name type="common">Giant reed</name>
    <name type="synonym">Donax arundinaceus</name>
    <dbReference type="NCBI Taxonomy" id="35708"/>
    <lineage>
        <taxon>Eukaryota</taxon>
        <taxon>Viridiplantae</taxon>
        <taxon>Streptophyta</taxon>
        <taxon>Embryophyta</taxon>
        <taxon>Tracheophyta</taxon>
        <taxon>Spermatophyta</taxon>
        <taxon>Magnoliopsida</taxon>
        <taxon>Liliopsida</taxon>
        <taxon>Poales</taxon>
        <taxon>Poaceae</taxon>
        <taxon>PACMAD clade</taxon>
        <taxon>Arundinoideae</taxon>
        <taxon>Arundineae</taxon>
        <taxon>Arundo</taxon>
    </lineage>
</organism>
<dbReference type="EMBL" id="GBRH01188462">
    <property type="protein sequence ID" value="JAE09434.1"/>
    <property type="molecule type" value="Transcribed_RNA"/>
</dbReference>
<proteinExistence type="predicted"/>
<protein>
    <submittedName>
        <fullName evidence="1">Uncharacterized protein</fullName>
    </submittedName>
</protein>
<sequence>MIAVAKVICGNWSLTQTSRMKEQ</sequence>
<accession>A0A0A9FDX8</accession>
<evidence type="ECO:0000313" key="1">
    <source>
        <dbReference type="EMBL" id="JAE09434.1"/>
    </source>
</evidence>
<reference evidence="1" key="2">
    <citation type="journal article" date="2015" name="Data Brief">
        <title>Shoot transcriptome of the giant reed, Arundo donax.</title>
        <authorList>
            <person name="Barrero R.A."/>
            <person name="Guerrero F.D."/>
            <person name="Moolhuijzen P."/>
            <person name="Goolsby J.A."/>
            <person name="Tidwell J."/>
            <person name="Bellgard S.E."/>
            <person name="Bellgard M.I."/>
        </authorList>
    </citation>
    <scope>NUCLEOTIDE SEQUENCE</scope>
    <source>
        <tissue evidence="1">Shoot tissue taken approximately 20 cm above the soil surface</tissue>
    </source>
</reference>
<name>A0A0A9FDX8_ARUDO</name>